<dbReference type="EMBL" id="CAJVQC010177622">
    <property type="protein sequence ID" value="CAG8851703.1"/>
    <property type="molecule type" value="Genomic_DNA"/>
</dbReference>
<keyword evidence="2" id="KW-1185">Reference proteome</keyword>
<accession>A0ACA9SZG6</accession>
<feature type="non-terminal residue" evidence="1">
    <location>
        <position position="1"/>
    </location>
</feature>
<gene>
    <name evidence="1" type="ORF">RPERSI_LOCUS36695</name>
</gene>
<protein>
    <submittedName>
        <fullName evidence="1">17871_t:CDS:1</fullName>
    </submittedName>
</protein>
<organism evidence="1 2">
    <name type="scientific">Racocetra persica</name>
    <dbReference type="NCBI Taxonomy" id="160502"/>
    <lineage>
        <taxon>Eukaryota</taxon>
        <taxon>Fungi</taxon>
        <taxon>Fungi incertae sedis</taxon>
        <taxon>Mucoromycota</taxon>
        <taxon>Glomeromycotina</taxon>
        <taxon>Glomeromycetes</taxon>
        <taxon>Diversisporales</taxon>
        <taxon>Gigasporaceae</taxon>
        <taxon>Racocetra</taxon>
    </lineage>
</organism>
<reference evidence="1" key="1">
    <citation type="submission" date="2021-06" db="EMBL/GenBank/DDBJ databases">
        <authorList>
            <person name="Kallberg Y."/>
            <person name="Tangrot J."/>
            <person name="Rosling A."/>
        </authorList>
    </citation>
    <scope>NUCLEOTIDE SEQUENCE</scope>
    <source>
        <strain evidence="1">MA461A</strain>
    </source>
</reference>
<evidence type="ECO:0000313" key="2">
    <source>
        <dbReference type="Proteomes" id="UP000789920"/>
    </source>
</evidence>
<sequence>NDNIVQFANPHKVVVKGRPKGTSHHSKSVLQEISNKKKHEYTCGFCKELGHNIATCMLLDIFAPLHVCISLFNIGY</sequence>
<dbReference type="Proteomes" id="UP000789920">
    <property type="component" value="Unassembled WGS sequence"/>
</dbReference>
<feature type="non-terminal residue" evidence="1">
    <location>
        <position position="76"/>
    </location>
</feature>
<comment type="caution">
    <text evidence="1">The sequence shown here is derived from an EMBL/GenBank/DDBJ whole genome shotgun (WGS) entry which is preliminary data.</text>
</comment>
<proteinExistence type="predicted"/>
<evidence type="ECO:0000313" key="1">
    <source>
        <dbReference type="EMBL" id="CAG8851703.1"/>
    </source>
</evidence>
<name>A0ACA9SZG6_9GLOM</name>